<dbReference type="InterPro" id="IPR049552">
    <property type="entry name" value="PKS_DH_N"/>
</dbReference>
<evidence type="ECO:0000256" key="5">
    <source>
        <dbReference type="ARBA" id="ARBA00022679"/>
    </source>
</evidence>
<feature type="active site" description="Proton donor; for dehydratase activity" evidence="9">
    <location>
        <position position="1161"/>
    </location>
</feature>
<dbReference type="InterPro" id="IPR020806">
    <property type="entry name" value="PKS_PP-bd"/>
</dbReference>
<evidence type="ECO:0000256" key="2">
    <source>
        <dbReference type="ARBA" id="ARBA00004792"/>
    </source>
</evidence>
<feature type="domain" description="Carrier" evidence="10">
    <location>
        <begin position="1653"/>
        <end position="1728"/>
    </location>
</feature>
<comment type="caution">
    <text evidence="13">The sequence shown here is derived from an EMBL/GenBank/DDBJ whole genome shotgun (WGS) entry which is preliminary data.</text>
</comment>
<dbReference type="CDD" id="cd00833">
    <property type="entry name" value="PKS"/>
    <property type="match status" value="1"/>
</dbReference>
<dbReference type="InterPro" id="IPR055123">
    <property type="entry name" value="SpnB-like_Rossmann"/>
</dbReference>
<feature type="region of interest" description="C-terminal hotdog fold" evidence="9">
    <location>
        <begin position="1102"/>
        <end position="1236"/>
    </location>
</feature>
<dbReference type="InterPro" id="IPR009081">
    <property type="entry name" value="PP-bd_ACP"/>
</dbReference>
<dbReference type="PROSITE" id="PS00606">
    <property type="entry name" value="KS3_1"/>
    <property type="match status" value="1"/>
</dbReference>
<dbReference type="SMART" id="SM00823">
    <property type="entry name" value="PKS_PP"/>
    <property type="match status" value="1"/>
</dbReference>
<dbReference type="Gene3D" id="3.40.50.720">
    <property type="entry name" value="NAD(P)-binding Rossmann-like Domain"/>
    <property type="match status" value="1"/>
</dbReference>
<evidence type="ECO:0000313" key="14">
    <source>
        <dbReference type="Proteomes" id="UP001499930"/>
    </source>
</evidence>
<dbReference type="RefSeq" id="WP_344901109.1">
    <property type="nucleotide sequence ID" value="NZ_BAAAWD010000015.1"/>
</dbReference>
<dbReference type="InterPro" id="IPR042104">
    <property type="entry name" value="PKS_dehydratase_sf"/>
</dbReference>
<dbReference type="Pfam" id="PF00550">
    <property type="entry name" value="PP-binding"/>
    <property type="match status" value="1"/>
</dbReference>
<feature type="region of interest" description="N-terminal hotdog fold" evidence="9">
    <location>
        <begin position="950"/>
        <end position="1082"/>
    </location>
</feature>
<comment type="pathway">
    <text evidence="2">Antibiotic biosynthesis.</text>
</comment>
<dbReference type="PANTHER" id="PTHR43775">
    <property type="entry name" value="FATTY ACID SYNTHASE"/>
    <property type="match status" value="1"/>
</dbReference>
<dbReference type="InterPro" id="IPR020807">
    <property type="entry name" value="PKS_DH"/>
</dbReference>
<dbReference type="Pfam" id="PF02801">
    <property type="entry name" value="Ketoacyl-synt_C"/>
    <property type="match status" value="1"/>
</dbReference>
<evidence type="ECO:0000256" key="7">
    <source>
        <dbReference type="ARBA" id="ARBA00023268"/>
    </source>
</evidence>
<comment type="cofactor">
    <cofactor evidence="1">
        <name>pantetheine 4'-phosphate</name>
        <dbReference type="ChEBI" id="CHEBI:47942"/>
    </cofactor>
</comment>
<dbReference type="SUPFAM" id="SSF52151">
    <property type="entry name" value="FabD/lysophospholipase-like"/>
    <property type="match status" value="1"/>
</dbReference>
<protein>
    <submittedName>
        <fullName evidence="13">Uncharacterized protein</fullName>
    </submittedName>
</protein>
<proteinExistence type="predicted"/>
<dbReference type="Pfam" id="PF22953">
    <property type="entry name" value="SpnB_Rossmann"/>
    <property type="match status" value="1"/>
</dbReference>
<evidence type="ECO:0000256" key="4">
    <source>
        <dbReference type="ARBA" id="ARBA00022553"/>
    </source>
</evidence>
<dbReference type="InterPro" id="IPR049900">
    <property type="entry name" value="PKS_mFAS_DH"/>
</dbReference>
<dbReference type="InterPro" id="IPR014030">
    <property type="entry name" value="Ketoacyl_synth_N"/>
</dbReference>
<dbReference type="Pfam" id="PF08990">
    <property type="entry name" value="Docking"/>
    <property type="match status" value="1"/>
</dbReference>
<dbReference type="InterPro" id="IPR016036">
    <property type="entry name" value="Malonyl_transacylase_ACP-bd"/>
</dbReference>
<dbReference type="InterPro" id="IPR050091">
    <property type="entry name" value="PKS_NRPS_Biosynth_Enz"/>
</dbReference>
<reference evidence="14" key="1">
    <citation type="journal article" date="2019" name="Int. J. Syst. Evol. Microbiol.">
        <title>The Global Catalogue of Microorganisms (GCM) 10K type strain sequencing project: providing services to taxonomists for standard genome sequencing and annotation.</title>
        <authorList>
            <consortium name="The Broad Institute Genomics Platform"/>
            <consortium name="The Broad Institute Genome Sequencing Center for Infectious Disease"/>
            <person name="Wu L."/>
            <person name="Ma J."/>
        </authorList>
    </citation>
    <scope>NUCLEOTIDE SEQUENCE [LARGE SCALE GENOMIC DNA]</scope>
    <source>
        <strain evidence="14">JCM 3106</strain>
    </source>
</reference>
<dbReference type="Pfam" id="PF00109">
    <property type="entry name" value="ketoacyl-synt"/>
    <property type="match status" value="1"/>
</dbReference>
<dbReference type="InterPro" id="IPR016035">
    <property type="entry name" value="Acyl_Trfase/lysoPLipase"/>
</dbReference>
<keyword evidence="4" id="KW-0597">Phosphoprotein</keyword>
<dbReference type="InterPro" id="IPR057326">
    <property type="entry name" value="KR_dom"/>
</dbReference>
<dbReference type="SMART" id="SM00822">
    <property type="entry name" value="PKS_KR"/>
    <property type="match status" value="1"/>
</dbReference>
<dbReference type="InterPro" id="IPR001227">
    <property type="entry name" value="Ac_transferase_dom_sf"/>
</dbReference>
<dbReference type="Gene3D" id="3.10.129.110">
    <property type="entry name" value="Polyketide synthase dehydratase"/>
    <property type="match status" value="1"/>
</dbReference>
<dbReference type="SMART" id="SM01294">
    <property type="entry name" value="PKS_PP_betabranch"/>
    <property type="match status" value="1"/>
</dbReference>
<dbReference type="SUPFAM" id="SSF51735">
    <property type="entry name" value="NAD(P)-binding Rossmann-fold domains"/>
    <property type="match status" value="2"/>
</dbReference>
<dbReference type="InterPro" id="IPR014031">
    <property type="entry name" value="Ketoacyl_synth_C"/>
</dbReference>
<dbReference type="InterPro" id="IPR014043">
    <property type="entry name" value="Acyl_transferase_dom"/>
</dbReference>
<accession>A0ABP6KY84</accession>
<dbReference type="Pfam" id="PF21089">
    <property type="entry name" value="PKS_DH_N"/>
    <property type="match status" value="1"/>
</dbReference>
<evidence type="ECO:0000256" key="3">
    <source>
        <dbReference type="ARBA" id="ARBA00022450"/>
    </source>
</evidence>
<feature type="domain" description="PKS/mFAS DH" evidence="12">
    <location>
        <begin position="950"/>
        <end position="1236"/>
    </location>
</feature>
<keyword evidence="14" id="KW-1185">Reference proteome</keyword>
<keyword evidence="6" id="KW-0045">Antibiotic biosynthesis</keyword>
<dbReference type="SMART" id="SM00826">
    <property type="entry name" value="PKS_DH"/>
    <property type="match status" value="1"/>
</dbReference>
<dbReference type="InterPro" id="IPR049551">
    <property type="entry name" value="PKS_DH_C"/>
</dbReference>
<feature type="domain" description="Ketosynthase family 3 (KS3)" evidence="11">
    <location>
        <begin position="33"/>
        <end position="460"/>
    </location>
</feature>
<evidence type="ECO:0000259" key="10">
    <source>
        <dbReference type="PROSITE" id="PS50075"/>
    </source>
</evidence>
<dbReference type="SMART" id="SM00825">
    <property type="entry name" value="PKS_KS"/>
    <property type="match status" value="1"/>
</dbReference>
<dbReference type="InterPro" id="IPR032821">
    <property type="entry name" value="PKS_assoc"/>
</dbReference>
<dbReference type="Pfam" id="PF14765">
    <property type="entry name" value="PS-DH"/>
    <property type="match status" value="1"/>
</dbReference>
<dbReference type="SUPFAM" id="SSF55048">
    <property type="entry name" value="Probable ACP-binding domain of malonyl-CoA ACP transacylase"/>
    <property type="match status" value="1"/>
</dbReference>
<dbReference type="SMART" id="SM00827">
    <property type="entry name" value="PKS_AT"/>
    <property type="match status" value="1"/>
</dbReference>
<evidence type="ECO:0000259" key="11">
    <source>
        <dbReference type="PROSITE" id="PS52004"/>
    </source>
</evidence>
<name>A0ABP6KY84_9ACTN</name>
<organism evidence="13 14">
    <name type="scientific">Streptosporangium longisporum</name>
    <dbReference type="NCBI Taxonomy" id="46187"/>
    <lineage>
        <taxon>Bacteria</taxon>
        <taxon>Bacillati</taxon>
        <taxon>Actinomycetota</taxon>
        <taxon>Actinomycetes</taxon>
        <taxon>Streptosporangiales</taxon>
        <taxon>Streptosporangiaceae</taxon>
        <taxon>Streptosporangium</taxon>
    </lineage>
</organism>
<evidence type="ECO:0000256" key="9">
    <source>
        <dbReference type="PROSITE-ProRule" id="PRU01363"/>
    </source>
</evidence>
<dbReference type="InterPro" id="IPR006162">
    <property type="entry name" value="Ppantetheine_attach_site"/>
</dbReference>
<dbReference type="PANTHER" id="PTHR43775:SF51">
    <property type="entry name" value="INACTIVE PHENOLPHTHIOCEROL SYNTHESIS POLYKETIDE SYNTHASE TYPE I PKS1-RELATED"/>
    <property type="match status" value="1"/>
</dbReference>
<keyword evidence="3" id="KW-0596">Phosphopantetheine</keyword>
<gene>
    <name evidence="13" type="ORF">GCM10017559_58900</name>
</gene>
<evidence type="ECO:0000313" key="13">
    <source>
        <dbReference type="EMBL" id="GAA3025437.1"/>
    </source>
</evidence>
<dbReference type="InterPro" id="IPR020841">
    <property type="entry name" value="PKS_Beta-ketoAc_synthase_dom"/>
</dbReference>
<dbReference type="Pfam" id="PF00698">
    <property type="entry name" value="Acyl_transf_1"/>
    <property type="match status" value="1"/>
</dbReference>
<dbReference type="PROSITE" id="PS00012">
    <property type="entry name" value="PHOSPHOPANTETHEINE"/>
    <property type="match status" value="1"/>
</dbReference>
<dbReference type="Pfam" id="PF16197">
    <property type="entry name" value="KAsynt_C_assoc"/>
    <property type="match status" value="1"/>
</dbReference>
<dbReference type="Proteomes" id="UP001499930">
    <property type="component" value="Unassembled WGS sequence"/>
</dbReference>
<dbReference type="Gene3D" id="3.30.70.3290">
    <property type="match status" value="1"/>
</dbReference>
<sequence>MANDEKLRAYLKRVTVELAETRRRLADEEGRRHEPVAIVGMACRFPGGVTGPEELWDLVASGRDAISGFPDDRGWDLEGLYDPDPEALGRSYVRHGGFVHDAGEFDAAFFGMSPRSALATDPQHRLFLESCWEALERAGIDPGTLRGSRTGVYAGSMYELYSNRFLDRLPESVEGTLLTSSTPSVLSGRVSYTLGLEGPSITVDTACSSSLVALHLATRALRQEECTLALAGGVTVIATPDVFVEFSRQRALSADGRCKSFSASADGAAWAEGVGVLVLERLSQAVRNGHRVLAVIRGSAVNQDGASNGMTAPSGPAQERVIQQALADALLDTRDVDAVEAHGTGTRLGDPIEAGALLATYGRGRGEDRPLWVGSVKSNIGHTQAAAGVAGVIKMVQAMRHGVLPPTLHVTEPTPHVDWSAGRVELLTGARAWPAGTRPRRAGVSSFGISGTNAHLIVEEAPGPTVPQSTPVPGAMGDVPAPAIPSPATGTGPEPEVPVPGPIAWPISARSARSLRSQAVRLHAAVTSGERPAPADVARALAGRAAFPHRAVVTAHDHDGLTAALSAYAAGTQELAAVAEGVATERPRTAFLFTGQGGQRAGMGRELAATAPVFAAALDEVCAALDPHLGRPLRDVMWAEPGSPGAGLLDRTAYTQPALFAFEVAAFRLLESYGMSPDLVAGHSVGEYAAAHAAGVWSLADAARLIAARGRLMQELREPGAMVAVEATAEEVAETLVGLESRVGVAAVNGPAAVVVSGAERECLALAEQWSSRGRRTRRLSVSHAFHSPLMEPMLPAFAAELARVTFGHPRTAAVTGIDGTWTDARYWLDQITRPVLFRTVISRLEDERAGVLVEVGPRAVLSGMAHDCVTREGTVILPLHRRDRTEPDALADCLARAWTAGAGVDWSAPVGAGDHADLPTYAFERERFWLDPPASAADLASAGLREAGHPLLGAAVNLPEDGPDVLTGRLSVTATPWLAGHVVSGTIVLPGAALAELVLEAGGRAGCDLVDELVFEAPLTLPAGGGTAVQVVVERADASGARPVRVYSRPCDQNSASSAGSADSSWTRHVSATVTPAGDGPSAPGSGVSYAWAVEWPPVGAEVVEVEGGYERLAERGYEYGPAFQGLRAVWRRGDEVFAEVALPAEVDPAGYGIHPALLDAAFHPLLVAGETTTVRLPFELRGLRLLQPGTGALRVRLRGAETDECAVEAADTAGRPVLSLASIRVRAVPSGALTGSAQAAYGVDWVETPAGDGVAEAVVIPCVSDLPDVPARVRELTTQVLEAIRDERLAESRLTFVTRAGDPAGAAVWGLVRSAQSEQPGRFVLAEVEDDHTDWGPLAAVTEPQVRVRDGRMLTPRLTRRTLEARPSVPVPGTVVVTGGTGGLGALVARRLVTGHGVRDLLLLSRRGLSAPGAAELVADLEGLGARVAVVACDVSDRDALAAVLDGVVLGGVVHTAGVLDDAVVEGLSASRLDAVLAPKADAAWYLHELTAGRPLSMFVLFSSLAGVVGNPGQGNYAAANAFLDALAAHRRREGLAGVSIAWGLWDTASQMTGGLSPADVARLARAGVAPLSVQQGLELFDAALASPDPLVVAARWDAAGLRARAEAGDLPPMLRGLVRTPRRTAGTGSATGVAELMTRLATLTRDEAIRLLTERVRVHVAAVLAHGSPEQVSVDRAFNQLGFDSLTAVELRNRLNTDTGLRLPPTVVFDHPTISSLAEFLFSTLAPAPPSPEEMLRGALERVGSMLTSANGDGEAVRSKLVAVLQSGLARFGAAPDGADRPDTVVGKIDSASDEEIFALIDNEL</sequence>
<dbReference type="Gene3D" id="3.40.366.10">
    <property type="entry name" value="Malonyl-Coenzyme A Acyl Carrier Protein, domain 2"/>
    <property type="match status" value="1"/>
</dbReference>
<evidence type="ECO:0000256" key="1">
    <source>
        <dbReference type="ARBA" id="ARBA00001957"/>
    </source>
</evidence>
<dbReference type="PROSITE" id="PS52004">
    <property type="entry name" value="KS3_2"/>
    <property type="match status" value="1"/>
</dbReference>
<dbReference type="EMBL" id="BAAAWD010000015">
    <property type="protein sequence ID" value="GAA3025437.1"/>
    <property type="molecule type" value="Genomic_DNA"/>
</dbReference>
<dbReference type="CDD" id="cd08956">
    <property type="entry name" value="KR_3_FAS_SDR_x"/>
    <property type="match status" value="1"/>
</dbReference>
<dbReference type="InterPro" id="IPR016039">
    <property type="entry name" value="Thiolase-like"/>
</dbReference>
<keyword evidence="8" id="KW-0012">Acyltransferase</keyword>
<dbReference type="Pfam" id="PF08659">
    <property type="entry name" value="KR"/>
    <property type="match status" value="1"/>
</dbReference>
<dbReference type="PROSITE" id="PS50075">
    <property type="entry name" value="CARRIER"/>
    <property type="match status" value="1"/>
</dbReference>
<dbReference type="Gene3D" id="3.40.47.10">
    <property type="match status" value="1"/>
</dbReference>
<evidence type="ECO:0000259" key="12">
    <source>
        <dbReference type="PROSITE" id="PS52019"/>
    </source>
</evidence>
<dbReference type="SUPFAM" id="SSF53901">
    <property type="entry name" value="Thiolase-like"/>
    <property type="match status" value="1"/>
</dbReference>
<evidence type="ECO:0000256" key="8">
    <source>
        <dbReference type="ARBA" id="ARBA00023315"/>
    </source>
</evidence>
<keyword evidence="5" id="KW-0808">Transferase</keyword>
<dbReference type="PROSITE" id="PS52019">
    <property type="entry name" value="PKS_MFAS_DH"/>
    <property type="match status" value="1"/>
</dbReference>
<feature type="active site" description="Proton acceptor; for dehydratase activity" evidence="9">
    <location>
        <position position="982"/>
    </location>
</feature>
<dbReference type="InterPro" id="IPR013968">
    <property type="entry name" value="PKS_KR"/>
</dbReference>
<dbReference type="InterPro" id="IPR015083">
    <property type="entry name" value="NorB/c/GfsB-D-like_docking"/>
</dbReference>
<evidence type="ECO:0000256" key="6">
    <source>
        <dbReference type="ARBA" id="ARBA00023194"/>
    </source>
</evidence>
<dbReference type="InterPro" id="IPR018201">
    <property type="entry name" value="Ketoacyl_synth_AS"/>
</dbReference>
<dbReference type="InterPro" id="IPR036736">
    <property type="entry name" value="ACP-like_sf"/>
</dbReference>
<dbReference type="SUPFAM" id="SSF47336">
    <property type="entry name" value="ACP-like"/>
    <property type="match status" value="1"/>
</dbReference>
<keyword evidence="7" id="KW-0511">Multifunctional enzyme</keyword>
<dbReference type="Gene3D" id="1.10.1200.10">
    <property type="entry name" value="ACP-like"/>
    <property type="match status" value="1"/>
</dbReference>
<dbReference type="InterPro" id="IPR036291">
    <property type="entry name" value="NAD(P)-bd_dom_sf"/>
</dbReference>